<evidence type="ECO:0000313" key="2">
    <source>
        <dbReference type="EMBL" id="RZF23060.1"/>
    </source>
</evidence>
<feature type="transmembrane region" description="Helical" evidence="1">
    <location>
        <begin position="12"/>
        <end position="30"/>
    </location>
</feature>
<keyword evidence="3" id="KW-1185">Reference proteome</keyword>
<feature type="transmembrane region" description="Helical" evidence="1">
    <location>
        <begin position="42"/>
        <end position="63"/>
    </location>
</feature>
<keyword evidence="1" id="KW-0812">Transmembrane</keyword>
<keyword evidence="1" id="KW-0472">Membrane</keyword>
<accession>A0ABY0IKP2</accession>
<name>A0ABY0IKP2_9BACT</name>
<proteinExistence type="predicted"/>
<dbReference type="RefSeq" id="WP_114706003.1">
    <property type="nucleotide sequence ID" value="NZ_QDKL01000001.1"/>
</dbReference>
<dbReference type="Proteomes" id="UP000443582">
    <property type="component" value="Unassembled WGS sequence"/>
</dbReference>
<protein>
    <submittedName>
        <fullName evidence="2">Uncharacterized protein</fullName>
    </submittedName>
</protein>
<organism evidence="2 3">
    <name type="scientific">Halobacteriovorax vibrionivorans</name>
    <dbReference type="NCBI Taxonomy" id="2152716"/>
    <lineage>
        <taxon>Bacteria</taxon>
        <taxon>Pseudomonadati</taxon>
        <taxon>Bdellovibrionota</taxon>
        <taxon>Bacteriovoracia</taxon>
        <taxon>Bacteriovoracales</taxon>
        <taxon>Halobacteriovoraceae</taxon>
        <taxon>Halobacteriovorax</taxon>
    </lineage>
</organism>
<evidence type="ECO:0000313" key="3">
    <source>
        <dbReference type="Proteomes" id="UP000443582"/>
    </source>
</evidence>
<sequence>MALFDPKWIKPMALAMSLPSTALIVAWGLWEMVDANIITQSWAIFIFLAAIGNILISMVIFALKKK</sequence>
<keyword evidence="1" id="KW-1133">Transmembrane helix</keyword>
<reference evidence="3" key="1">
    <citation type="journal article" date="2019" name="Int. J. Syst. Evol. Microbiol.">
        <title>Halobacteriovorax valvorus sp. nov., a novel prokaryotic predator isolated from coastal seawater of China.</title>
        <authorList>
            <person name="Chen M.-X."/>
        </authorList>
    </citation>
    <scope>NUCLEOTIDE SEQUENCE [LARGE SCALE GENOMIC DNA]</scope>
    <source>
        <strain evidence="3">BL9</strain>
    </source>
</reference>
<gene>
    <name evidence="2" type="ORF">DAY19_04620</name>
</gene>
<dbReference type="EMBL" id="QDKL01000001">
    <property type="protein sequence ID" value="RZF23060.1"/>
    <property type="molecule type" value="Genomic_DNA"/>
</dbReference>
<evidence type="ECO:0000256" key="1">
    <source>
        <dbReference type="SAM" id="Phobius"/>
    </source>
</evidence>
<comment type="caution">
    <text evidence="2">The sequence shown here is derived from an EMBL/GenBank/DDBJ whole genome shotgun (WGS) entry which is preliminary data.</text>
</comment>